<feature type="domain" description="Aldehyde oxidase/xanthine dehydrogenase a/b hammerhead" evidence="3">
    <location>
        <begin position="20"/>
        <end position="137"/>
    </location>
</feature>
<sequence>MGVKQFGARVARLEDPALLTGRGRYVDDIKLPGMLHACFVRSPHAHARLGAIDTEAARQMPGVHAVLTADDLPGAMATSRMPMLVPNAAIAALRTQHCLAREEVCYVGQAFAVVFAESRYLAEDAANAVFADLDPLPAVSDCKAAVQAGSPVAHADLPDNIASTFKMAYGDASAAFAGAAHVFKETLFQHRGGGMALETRGVVAQYDKVGDMLTVWSATQTPHIGRRMIADLLGRSVEKIRVVAPDVGGGFGPKAIFYPEEAVIAAAALSLGVPVKWTEDRREHFLCATQERDQHWEVEIAVDSEGRIKGVRGSLLHDTGAFVPWGVIMPYIAAATMPGPYVLPAYELDVTVALTNKVATTPVRGAGRPQAVFAMERLMDRVASELALDPAEVRRRNFIQPEQMPYSVGLTFRDGKPLVYDSGDYPKAQAEALALAGYDGFPARQAEARRQGRYLGIGIANYVEGTGLGPFEGVTIRIQQNGKVAVATGATNQGQGTRTTLSQIVADRLGCRIEDIEMSIGDTATIANGVGAFASRQAVNAGSSAAIAADVVRQQVLKLAARALGVPEGEIAIEDGRATALGGNKPEIGFGELARMSQGMPGFSMLAGDQPGLEHTAYFTPPQASYCSGTHVVEVEVDIETGAVRILGYSVAHDSGNIINPLIVDGQVQGGVAHGIGNAMFEFMKYDENAQPLTTTFADYLMPMATDVPDCRIAHVETPSPLNPLGVKGAGEGGTIPAAAAIVSAIENALGPFGVRFAETPLTPERIVDALAEAGAYRRTVNGR</sequence>
<dbReference type="SUPFAM" id="SSF56003">
    <property type="entry name" value="Molybdenum cofactor-binding domain"/>
    <property type="match status" value="1"/>
</dbReference>
<evidence type="ECO:0000256" key="2">
    <source>
        <dbReference type="ARBA" id="ARBA00023002"/>
    </source>
</evidence>
<keyword evidence="1" id="KW-0500">Molybdenum</keyword>
<dbReference type="InterPro" id="IPR037165">
    <property type="entry name" value="AldOxase/xan_DH_Mopterin-bd_sf"/>
</dbReference>
<dbReference type="InterPro" id="IPR000674">
    <property type="entry name" value="Ald_Oxase/Xan_DH_a/b"/>
</dbReference>
<dbReference type="RefSeq" id="WP_316018396.1">
    <property type="nucleotide sequence ID" value="NZ_JAWDID010000014.1"/>
</dbReference>
<reference evidence="4 5" key="1">
    <citation type="submission" date="2023-09" db="EMBL/GenBank/DDBJ databases">
        <title>Whole genome shotgun sequencing (WGS) of Bosea sp. ZW T0_25, isolated from stored onions (Allium cepa).</title>
        <authorList>
            <person name="Stoll D.A."/>
            <person name="Huch M."/>
        </authorList>
    </citation>
    <scope>NUCLEOTIDE SEQUENCE [LARGE SCALE GENOMIC DNA]</scope>
    <source>
        <strain evidence="4 5">ZW T0_25</strain>
    </source>
</reference>
<dbReference type="InterPro" id="IPR036856">
    <property type="entry name" value="Ald_Oxase/Xan_DH_a/b_sf"/>
</dbReference>
<dbReference type="InterPro" id="IPR008274">
    <property type="entry name" value="AldOxase/xan_DH_MoCoBD1"/>
</dbReference>
<dbReference type="PANTHER" id="PTHR11908:SF132">
    <property type="entry name" value="ALDEHYDE OXIDASE 1-RELATED"/>
    <property type="match status" value="1"/>
</dbReference>
<keyword evidence="5" id="KW-1185">Reference proteome</keyword>
<gene>
    <name evidence="4" type="ORF">RKE40_11575</name>
</gene>
<evidence type="ECO:0000256" key="1">
    <source>
        <dbReference type="ARBA" id="ARBA00022505"/>
    </source>
</evidence>
<dbReference type="EMBL" id="JAWDID010000014">
    <property type="protein sequence ID" value="MDU0340529.1"/>
    <property type="molecule type" value="Genomic_DNA"/>
</dbReference>
<protein>
    <submittedName>
        <fullName evidence="4">Xanthine dehydrogenase family protein molybdopterin-binding subunit</fullName>
    </submittedName>
</protein>
<accession>A0ABU3S6Y3</accession>
<proteinExistence type="predicted"/>
<organism evidence="4 5">
    <name type="scientific">Bosea rubneri</name>
    <dbReference type="NCBI Taxonomy" id="3075434"/>
    <lineage>
        <taxon>Bacteria</taxon>
        <taxon>Pseudomonadati</taxon>
        <taxon>Pseudomonadota</taxon>
        <taxon>Alphaproteobacteria</taxon>
        <taxon>Hyphomicrobiales</taxon>
        <taxon>Boseaceae</taxon>
        <taxon>Bosea</taxon>
    </lineage>
</organism>
<dbReference type="Pfam" id="PF01315">
    <property type="entry name" value="Ald_Xan_dh_C"/>
    <property type="match status" value="1"/>
</dbReference>
<dbReference type="Gene3D" id="3.30.365.10">
    <property type="entry name" value="Aldehyde oxidase/xanthine dehydrogenase, molybdopterin binding domain"/>
    <property type="match status" value="4"/>
</dbReference>
<dbReference type="Gene3D" id="3.90.1170.50">
    <property type="entry name" value="Aldehyde oxidase/xanthine dehydrogenase, a/b hammerhead"/>
    <property type="match status" value="1"/>
</dbReference>
<comment type="caution">
    <text evidence="4">The sequence shown here is derived from an EMBL/GenBank/DDBJ whole genome shotgun (WGS) entry which is preliminary data.</text>
</comment>
<dbReference type="PANTHER" id="PTHR11908">
    <property type="entry name" value="XANTHINE DEHYDROGENASE"/>
    <property type="match status" value="1"/>
</dbReference>
<dbReference type="SMART" id="SM01008">
    <property type="entry name" value="Ald_Xan_dh_C"/>
    <property type="match status" value="1"/>
</dbReference>
<keyword evidence="2" id="KW-0560">Oxidoreductase</keyword>
<dbReference type="InterPro" id="IPR016208">
    <property type="entry name" value="Ald_Oxase/xanthine_DH-like"/>
</dbReference>
<dbReference type="InterPro" id="IPR046867">
    <property type="entry name" value="AldOxase/xan_DH_MoCoBD2"/>
</dbReference>
<dbReference type="SUPFAM" id="SSF54665">
    <property type="entry name" value="CO dehydrogenase molybdoprotein N-domain-like"/>
    <property type="match status" value="1"/>
</dbReference>
<name>A0ABU3S6Y3_9HYPH</name>
<dbReference type="Pfam" id="PF02738">
    <property type="entry name" value="MoCoBD_1"/>
    <property type="match status" value="1"/>
</dbReference>
<dbReference type="Pfam" id="PF20256">
    <property type="entry name" value="MoCoBD_2"/>
    <property type="match status" value="1"/>
</dbReference>
<evidence type="ECO:0000313" key="5">
    <source>
        <dbReference type="Proteomes" id="UP001254257"/>
    </source>
</evidence>
<evidence type="ECO:0000313" key="4">
    <source>
        <dbReference type="EMBL" id="MDU0340529.1"/>
    </source>
</evidence>
<dbReference type="Proteomes" id="UP001254257">
    <property type="component" value="Unassembled WGS sequence"/>
</dbReference>
<evidence type="ECO:0000259" key="3">
    <source>
        <dbReference type="SMART" id="SM01008"/>
    </source>
</evidence>